<dbReference type="Pfam" id="PF13426">
    <property type="entry name" value="PAS_9"/>
    <property type="match status" value="1"/>
</dbReference>
<dbReference type="InterPro" id="IPR042240">
    <property type="entry name" value="CHASE_sf"/>
</dbReference>
<evidence type="ECO:0000313" key="10">
    <source>
        <dbReference type="EMBL" id="MCS0590516.1"/>
    </source>
</evidence>
<evidence type="ECO:0000259" key="9">
    <source>
        <dbReference type="PROSITE" id="PS50887"/>
    </source>
</evidence>
<feature type="domain" description="CHASE" evidence="7">
    <location>
        <begin position="125"/>
        <end position="224"/>
    </location>
</feature>
<dbReference type="InterPro" id="IPR000014">
    <property type="entry name" value="PAS"/>
</dbReference>
<feature type="domain" description="EAL" evidence="8">
    <location>
        <begin position="649"/>
        <end position="903"/>
    </location>
</feature>
<dbReference type="InterPro" id="IPR000700">
    <property type="entry name" value="PAS-assoc_C"/>
</dbReference>
<dbReference type="InterPro" id="IPR029787">
    <property type="entry name" value="Nucleotide_cyclase"/>
</dbReference>
<dbReference type="Pfam" id="PF00563">
    <property type="entry name" value="EAL"/>
    <property type="match status" value="1"/>
</dbReference>
<keyword evidence="11" id="KW-1185">Reference proteome</keyword>
<dbReference type="InterPro" id="IPR001633">
    <property type="entry name" value="EAL_dom"/>
</dbReference>
<dbReference type="CDD" id="cd01949">
    <property type="entry name" value="GGDEF"/>
    <property type="match status" value="1"/>
</dbReference>
<name>A0ABT2A8I8_9BURK</name>
<dbReference type="CDD" id="cd01948">
    <property type="entry name" value="EAL"/>
    <property type="match status" value="1"/>
</dbReference>
<dbReference type="NCBIfam" id="TIGR00254">
    <property type="entry name" value="GGDEF"/>
    <property type="match status" value="1"/>
</dbReference>
<dbReference type="InterPro" id="IPR052155">
    <property type="entry name" value="Biofilm_reg_signaling"/>
</dbReference>
<dbReference type="PROSITE" id="PS50839">
    <property type="entry name" value="CHASE"/>
    <property type="match status" value="1"/>
</dbReference>
<comment type="caution">
    <text evidence="10">The sequence shown here is derived from an EMBL/GenBank/DDBJ whole genome shotgun (WGS) entry which is preliminary data.</text>
</comment>
<dbReference type="PANTHER" id="PTHR44757:SF2">
    <property type="entry name" value="BIOFILM ARCHITECTURE MAINTENANCE PROTEIN MBAA"/>
    <property type="match status" value="1"/>
</dbReference>
<keyword evidence="3" id="KW-1133">Transmembrane helix</keyword>
<dbReference type="SMART" id="SM00052">
    <property type="entry name" value="EAL"/>
    <property type="match status" value="1"/>
</dbReference>
<dbReference type="SUPFAM" id="SSF55073">
    <property type="entry name" value="Nucleotide cyclase"/>
    <property type="match status" value="1"/>
</dbReference>
<dbReference type="CDD" id="cd00130">
    <property type="entry name" value="PAS"/>
    <property type="match status" value="1"/>
</dbReference>
<comment type="subcellular location">
    <subcellularLocation>
        <location evidence="1">Membrane</location>
    </subcellularLocation>
</comment>
<dbReference type="InterPro" id="IPR000160">
    <property type="entry name" value="GGDEF_dom"/>
</dbReference>
<dbReference type="EMBL" id="JANUGX010000017">
    <property type="protein sequence ID" value="MCS0590516.1"/>
    <property type="molecule type" value="Genomic_DNA"/>
</dbReference>
<organism evidence="10 11">
    <name type="scientific">Massilia norwichensis</name>
    <dbReference type="NCBI Taxonomy" id="1442366"/>
    <lineage>
        <taxon>Bacteria</taxon>
        <taxon>Pseudomonadati</taxon>
        <taxon>Pseudomonadota</taxon>
        <taxon>Betaproteobacteria</taxon>
        <taxon>Burkholderiales</taxon>
        <taxon>Oxalobacteraceae</taxon>
        <taxon>Telluria group</taxon>
        <taxon>Massilia</taxon>
    </lineage>
</organism>
<evidence type="ECO:0000256" key="2">
    <source>
        <dbReference type="ARBA" id="ARBA00022692"/>
    </source>
</evidence>
<protein>
    <submittedName>
        <fullName evidence="10">EAL domain-containing protein</fullName>
    </submittedName>
</protein>
<dbReference type="Pfam" id="PF03924">
    <property type="entry name" value="CHASE"/>
    <property type="match status" value="1"/>
</dbReference>
<evidence type="ECO:0000313" key="11">
    <source>
        <dbReference type="Proteomes" id="UP001205560"/>
    </source>
</evidence>
<keyword evidence="4" id="KW-0472">Membrane</keyword>
<dbReference type="PROSITE" id="PS50883">
    <property type="entry name" value="EAL"/>
    <property type="match status" value="1"/>
</dbReference>
<dbReference type="Gene3D" id="3.30.450.20">
    <property type="entry name" value="PAS domain"/>
    <property type="match status" value="1"/>
</dbReference>
<dbReference type="Gene3D" id="3.30.70.270">
    <property type="match status" value="1"/>
</dbReference>
<evidence type="ECO:0000256" key="3">
    <source>
        <dbReference type="ARBA" id="ARBA00022989"/>
    </source>
</evidence>
<dbReference type="SUPFAM" id="SSF55785">
    <property type="entry name" value="PYP-like sensor domain (PAS domain)"/>
    <property type="match status" value="1"/>
</dbReference>
<dbReference type="SUPFAM" id="SSF141868">
    <property type="entry name" value="EAL domain-like"/>
    <property type="match status" value="1"/>
</dbReference>
<keyword evidence="2" id="KW-0812">Transmembrane</keyword>
<evidence type="ECO:0000256" key="1">
    <source>
        <dbReference type="ARBA" id="ARBA00004370"/>
    </source>
</evidence>
<evidence type="ECO:0000259" key="8">
    <source>
        <dbReference type="PROSITE" id="PS50883"/>
    </source>
</evidence>
<dbReference type="InterPro" id="IPR006189">
    <property type="entry name" value="CHASE_dom"/>
</dbReference>
<accession>A0ABT2A8I8</accession>
<feature type="domain" description="PAS" evidence="5">
    <location>
        <begin position="347"/>
        <end position="420"/>
    </location>
</feature>
<reference evidence="10 11" key="1">
    <citation type="submission" date="2022-08" db="EMBL/GenBank/DDBJ databases">
        <title>Reclassification of Massilia species as members of the genera Telluria, Duganella, Pseudoduganella, Mokoshia gen. nov. and Zemynaea gen. nov. using orthogonal and non-orthogonal genome-based approaches.</title>
        <authorList>
            <person name="Bowman J.P."/>
        </authorList>
    </citation>
    <scope>NUCLEOTIDE SEQUENCE [LARGE SCALE GENOMIC DNA]</scope>
    <source>
        <strain evidence="10 11">LMG 28164</strain>
    </source>
</reference>
<dbReference type="NCBIfam" id="TIGR00229">
    <property type="entry name" value="sensory_box"/>
    <property type="match status" value="1"/>
</dbReference>
<proteinExistence type="predicted"/>
<evidence type="ECO:0000259" key="5">
    <source>
        <dbReference type="PROSITE" id="PS50112"/>
    </source>
</evidence>
<dbReference type="PROSITE" id="PS50113">
    <property type="entry name" value="PAC"/>
    <property type="match status" value="1"/>
</dbReference>
<feature type="domain" description="PAC" evidence="6">
    <location>
        <begin position="423"/>
        <end position="475"/>
    </location>
</feature>
<dbReference type="InterPro" id="IPR043128">
    <property type="entry name" value="Rev_trsase/Diguanyl_cyclase"/>
</dbReference>
<dbReference type="SMART" id="SM01079">
    <property type="entry name" value="CHASE"/>
    <property type="match status" value="1"/>
</dbReference>
<dbReference type="Pfam" id="PF00990">
    <property type="entry name" value="GGDEF"/>
    <property type="match status" value="1"/>
</dbReference>
<dbReference type="PROSITE" id="PS50887">
    <property type="entry name" value="GGDEF"/>
    <property type="match status" value="1"/>
</dbReference>
<gene>
    <name evidence="10" type="ORF">NX782_15080</name>
</gene>
<dbReference type="PROSITE" id="PS50112">
    <property type="entry name" value="PAS"/>
    <property type="match status" value="1"/>
</dbReference>
<evidence type="ECO:0000256" key="4">
    <source>
        <dbReference type="ARBA" id="ARBA00023136"/>
    </source>
</evidence>
<feature type="domain" description="GGDEF" evidence="9">
    <location>
        <begin position="507"/>
        <end position="640"/>
    </location>
</feature>
<dbReference type="SMART" id="SM00091">
    <property type="entry name" value="PAS"/>
    <property type="match status" value="1"/>
</dbReference>
<dbReference type="InterPro" id="IPR035965">
    <property type="entry name" value="PAS-like_dom_sf"/>
</dbReference>
<dbReference type="InterPro" id="IPR035919">
    <property type="entry name" value="EAL_sf"/>
</dbReference>
<evidence type="ECO:0000259" key="7">
    <source>
        <dbReference type="PROSITE" id="PS50839"/>
    </source>
</evidence>
<dbReference type="SMART" id="SM00267">
    <property type="entry name" value="GGDEF"/>
    <property type="match status" value="1"/>
</dbReference>
<dbReference type="Gene3D" id="3.20.20.450">
    <property type="entry name" value="EAL domain"/>
    <property type="match status" value="1"/>
</dbReference>
<dbReference type="RefSeq" id="WP_258846298.1">
    <property type="nucleotide sequence ID" value="NZ_JANUGX010000017.1"/>
</dbReference>
<dbReference type="PANTHER" id="PTHR44757">
    <property type="entry name" value="DIGUANYLATE CYCLASE DGCP"/>
    <property type="match status" value="1"/>
</dbReference>
<dbReference type="Proteomes" id="UP001205560">
    <property type="component" value="Unassembled WGS sequence"/>
</dbReference>
<evidence type="ECO:0000259" key="6">
    <source>
        <dbReference type="PROSITE" id="PS50113"/>
    </source>
</evidence>
<sequence length="916" mass="100725">MGGIVITLFLHQAVLGLERTRSGYDFARRQEIRIALIKGSFDEAGEAVRAVNLLFRSSDEVSDAQFIRFTQPLIDTYPYVHGLTSHRFVLGAERAAYEAARRKVWPDFEIKEKKDGGFVRAGERPLYLVLDMIAPQQRNASAHGYDIWSFAPHRELAERAIATGQAMASGLVPMVEPVGRLGIVITLPVYGPLSPGAGSVERRAAARGVSEVLIDVYELVQLNLRHANLAPGVEITLSRQVQGQSTMREVGRFGSLDGGEAAFPGKLVGSVLFDRTQRFTVSGQAWELRSRAREPAIAHLGSVLVLLTGLGFSVAAAAHVQGRSRRVAYIQALVDERTADLRRTSEALRLSQRAIESSANAVILVDALAEGTPIIHVNPAFQRLHGLRPEEVIGQPIDMLAPDGDEQPALHELHNALRERRESHVVLQLARKDGARWFADIYLAPVKDAQGVTDHFVISEYDVTTARQYEAELEHRAHYDTLTGLPNRVLLTDRIARAIAFARPQGWPVWVVALDLDHFKHVNDSLGHAAGNRLLRQAGERILALAGPTGTVARTGDDEFVLLLESRIDERQAAAMVNEVLAAVAAPFTEQDQRLFITCSAGIAGFPGDGCDAETLVKHAQIAMVRAKEAGRNAVRFYLPSMNERAVERLALVDAMRHAMSYSEFELYYQPQIALATGEVIGMEALLRWRHPQMGMLRPDRFISLAEETGLIVPLGTWVLRAACAQAAAWHRSGLGELRIAVNLSSRQFNDASLPRLIESVLLETGLPATSLEIELTESLMMENVDAAIATMRELKAMGVQLSIDDFGTGYSSLSYLKRFPVDVLKIDQSFVRDIENDTNSTAMVAAIISLSHDLGLRVIAEGVETEAQLAYLRSRGCDEVQGYLFSRPVPAREFEQMLRDSRLAALQGAAVRPIG</sequence>
<dbReference type="Gene3D" id="3.30.450.350">
    <property type="entry name" value="CHASE domain"/>
    <property type="match status" value="1"/>
</dbReference>